<proteinExistence type="predicted"/>
<evidence type="ECO:0000259" key="5">
    <source>
        <dbReference type="Pfam" id="PF07980"/>
    </source>
</evidence>
<evidence type="ECO:0000256" key="4">
    <source>
        <dbReference type="ARBA" id="ARBA00023237"/>
    </source>
</evidence>
<evidence type="ECO:0000259" key="6">
    <source>
        <dbReference type="Pfam" id="PF14322"/>
    </source>
</evidence>
<evidence type="ECO:0000256" key="1">
    <source>
        <dbReference type="ARBA" id="ARBA00004442"/>
    </source>
</evidence>
<evidence type="ECO:0000313" key="7">
    <source>
        <dbReference type="EMBL" id="EJW94994.1"/>
    </source>
</evidence>
<sequence length="480" mass="54832">MKLKNINISRLLLVIAATFALSSCNDFLNDIPKGQKIPTTWADYNAFIKNTNTYHYHEMDQLFYLVGDQFLTPNKLNSDHFARANYYWDESVNRVETMVSNDKNPYFSAYEAIFAWNLIIEYAPEATECTNQQREMLVAQARVLRAMNYFYLANYFAAPYGPDNLQKLSVPMATSPSVESPSPQVTIEKLYAFILDDLNKAIAALPQEGETRFHPTQAAGYGMLARVYLAMGNYEEALKNANAALALNDKLYDWIAFYNNDKNRFDNPNEYSASCKSNPEFENPENYLFRYGSSNGWQGIKGTAYALTTERAAKFEKGDTRLITHWKDKTSSSGIHFFAGIYGLANNKGGIRAAEMYYIKAECLARKGGETNIKEAMNLVNKVRKTRILPTNYKEWTASTTKEAINKIFDDKANEFIQSQVIFCDYRRLNQDPEYARILTRTENKKTYSLHPTSHLWIMPFPMEAITNPGNGTLTQNVDK</sequence>
<feature type="domain" description="SusD-like N-terminal" evidence="6">
    <location>
        <begin position="27"/>
        <end position="229"/>
    </location>
</feature>
<organism evidence="7">
    <name type="scientific">gut metagenome</name>
    <dbReference type="NCBI Taxonomy" id="749906"/>
    <lineage>
        <taxon>unclassified sequences</taxon>
        <taxon>metagenomes</taxon>
        <taxon>organismal metagenomes</taxon>
    </lineage>
</organism>
<dbReference type="SUPFAM" id="SSF48452">
    <property type="entry name" value="TPR-like"/>
    <property type="match status" value="1"/>
</dbReference>
<dbReference type="AlphaFoldDB" id="J9G675"/>
<feature type="domain" description="RagB/SusD" evidence="5">
    <location>
        <begin position="351"/>
        <end position="466"/>
    </location>
</feature>
<dbReference type="Pfam" id="PF14322">
    <property type="entry name" value="SusD-like_3"/>
    <property type="match status" value="1"/>
</dbReference>
<dbReference type="PROSITE" id="PS50005">
    <property type="entry name" value="TPR"/>
    <property type="match status" value="1"/>
</dbReference>
<evidence type="ECO:0000256" key="3">
    <source>
        <dbReference type="ARBA" id="ARBA00023136"/>
    </source>
</evidence>
<dbReference type="SMART" id="SM00028">
    <property type="entry name" value="TPR"/>
    <property type="match status" value="1"/>
</dbReference>
<dbReference type="PROSITE" id="PS51257">
    <property type="entry name" value="PROKAR_LIPOPROTEIN"/>
    <property type="match status" value="1"/>
</dbReference>
<dbReference type="GO" id="GO:0009279">
    <property type="term" value="C:cell outer membrane"/>
    <property type="evidence" value="ECO:0007669"/>
    <property type="project" value="UniProtKB-SubCell"/>
</dbReference>
<dbReference type="InterPro" id="IPR012944">
    <property type="entry name" value="SusD_RagB_dom"/>
</dbReference>
<dbReference type="InterPro" id="IPR033985">
    <property type="entry name" value="SusD-like_N"/>
</dbReference>
<gene>
    <name evidence="7" type="ORF">EVA_16900</name>
</gene>
<protein>
    <submittedName>
        <fullName evidence="7">RagB/SusD domain protein</fullName>
    </submittedName>
</protein>
<reference evidence="7" key="1">
    <citation type="journal article" date="2012" name="PLoS ONE">
        <title>Gene sets for utilization of primary and secondary nutrition supplies in the distal gut of endangered iberian lynx.</title>
        <authorList>
            <person name="Alcaide M."/>
            <person name="Messina E."/>
            <person name="Richter M."/>
            <person name="Bargiela R."/>
            <person name="Peplies J."/>
            <person name="Huws S.A."/>
            <person name="Newbold C.J."/>
            <person name="Golyshin P.N."/>
            <person name="Simon M.A."/>
            <person name="Lopez G."/>
            <person name="Yakimov M.M."/>
            <person name="Ferrer M."/>
        </authorList>
    </citation>
    <scope>NUCLEOTIDE SEQUENCE</scope>
</reference>
<dbReference type="InterPro" id="IPR011990">
    <property type="entry name" value="TPR-like_helical_dom_sf"/>
</dbReference>
<dbReference type="Gene3D" id="1.25.40.390">
    <property type="match status" value="1"/>
</dbReference>
<keyword evidence="4" id="KW-0998">Cell outer membrane</keyword>
<dbReference type="InterPro" id="IPR019734">
    <property type="entry name" value="TPR_rpt"/>
</dbReference>
<comment type="subcellular location">
    <subcellularLocation>
        <location evidence="1">Cell outer membrane</location>
    </subcellularLocation>
</comment>
<keyword evidence="2" id="KW-0732">Signal</keyword>
<comment type="caution">
    <text evidence="7">The sequence shown here is derived from an EMBL/GenBank/DDBJ whole genome shotgun (WGS) entry which is preliminary data.</text>
</comment>
<dbReference type="Pfam" id="PF07980">
    <property type="entry name" value="SusD_RagB"/>
    <property type="match status" value="1"/>
</dbReference>
<dbReference type="EMBL" id="AMCI01006062">
    <property type="protein sequence ID" value="EJW94994.1"/>
    <property type="molecule type" value="Genomic_DNA"/>
</dbReference>
<evidence type="ECO:0000256" key="2">
    <source>
        <dbReference type="ARBA" id="ARBA00022729"/>
    </source>
</evidence>
<keyword evidence="3" id="KW-0472">Membrane</keyword>
<name>J9G675_9ZZZZ</name>
<accession>J9G675</accession>